<dbReference type="SMART" id="SM00448">
    <property type="entry name" value="REC"/>
    <property type="match status" value="1"/>
</dbReference>
<proteinExistence type="predicted"/>
<dbReference type="GO" id="GO:0003677">
    <property type="term" value="F:DNA binding"/>
    <property type="evidence" value="ECO:0007669"/>
    <property type="project" value="UniProtKB-KW"/>
</dbReference>
<dbReference type="RefSeq" id="WP_235182709.1">
    <property type="nucleotide sequence ID" value="NZ_BAVS01000010.1"/>
</dbReference>
<dbReference type="SUPFAM" id="SSF52172">
    <property type="entry name" value="CheY-like"/>
    <property type="match status" value="1"/>
</dbReference>
<evidence type="ECO:0000256" key="2">
    <source>
        <dbReference type="ARBA" id="ARBA00023125"/>
    </source>
</evidence>
<evidence type="ECO:0000256" key="3">
    <source>
        <dbReference type="PROSITE-ProRule" id="PRU00169"/>
    </source>
</evidence>
<evidence type="ECO:0000256" key="1">
    <source>
        <dbReference type="ARBA" id="ARBA00022490"/>
    </source>
</evidence>
<evidence type="ECO:0000259" key="4">
    <source>
        <dbReference type="PROSITE" id="PS50110"/>
    </source>
</evidence>
<dbReference type="Proteomes" id="UP000019102">
    <property type="component" value="Unassembled WGS sequence"/>
</dbReference>
<accession>W4VJ35</accession>
<dbReference type="PROSITE" id="PS50110">
    <property type="entry name" value="RESPONSE_REGULATORY"/>
    <property type="match status" value="1"/>
</dbReference>
<dbReference type="STRING" id="1298598.JCM21714_2282"/>
<keyword evidence="1" id="KW-0963">Cytoplasm</keyword>
<dbReference type="InterPro" id="IPR011006">
    <property type="entry name" value="CheY-like_superfamily"/>
</dbReference>
<dbReference type="PANTHER" id="PTHR42713:SF3">
    <property type="entry name" value="TRANSCRIPTIONAL REGULATORY PROTEIN HPTR"/>
    <property type="match status" value="1"/>
</dbReference>
<feature type="modified residue" description="4-aspartylphosphate" evidence="3">
    <location>
        <position position="57"/>
    </location>
</feature>
<name>W4VJ35_9BACI</name>
<dbReference type="InterPro" id="IPR001789">
    <property type="entry name" value="Sig_transdc_resp-reg_receiver"/>
</dbReference>
<reference evidence="5 6" key="1">
    <citation type="journal article" date="2014" name="Genome Announc.">
        <title>Draft Genome Sequence of the Boron-Tolerant and Moderately Halotolerant Bacterium Gracilibacillus boraciitolerans JCM 21714T.</title>
        <authorList>
            <person name="Ahmed I."/>
            <person name="Oshima K."/>
            <person name="Suda W."/>
            <person name="Kitamura K."/>
            <person name="Iida T."/>
            <person name="Ohmori Y."/>
            <person name="Fujiwara T."/>
            <person name="Hattori M."/>
            <person name="Ohkuma M."/>
        </authorList>
    </citation>
    <scope>NUCLEOTIDE SEQUENCE [LARGE SCALE GENOMIC DNA]</scope>
    <source>
        <strain evidence="5 6">JCM 21714</strain>
    </source>
</reference>
<keyword evidence="2 5" id="KW-0238">DNA-binding</keyword>
<keyword evidence="3" id="KW-0597">Phosphoprotein</keyword>
<evidence type="ECO:0000313" key="5">
    <source>
        <dbReference type="EMBL" id="GAE93227.1"/>
    </source>
</evidence>
<feature type="domain" description="Response regulatory" evidence="4">
    <location>
        <begin position="5"/>
        <end position="122"/>
    </location>
</feature>
<sequence length="208" mass="24379">MSKWKVLIADDEFLIREGIRSSVNWSNFDMEVIAEAEDGEEAVEFALKHEIDVLLIDLNMPIMNGIAAMKHIKEKLPNCRMVVISGYDDFRYAQEAIRLQVEDYLLKPVNPTKLEEILTDLSKLLEMKEQEENYLQQASTQVQKNHEHLRQSFFLDWIEGNLSEDEVRSQLQFLDLPYDPPGFLLWLNGQMVKPDTIYLKRRIGNSRY</sequence>
<dbReference type="eggNOG" id="COG4753">
    <property type="taxonomic scope" value="Bacteria"/>
</dbReference>
<dbReference type="InterPro" id="IPR051552">
    <property type="entry name" value="HptR"/>
</dbReference>
<dbReference type="PANTHER" id="PTHR42713">
    <property type="entry name" value="HISTIDINE KINASE-RELATED"/>
    <property type="match status" value="1"/>
</dbReference>
<dbReference type="Pfam" id="PF00072">
    <property type="entry name" value="Response_reg"/>
    <property type="match status" value="1"/>
</dbReference>
<dbReference type="AlphaFoldDB" id="W4VJ35"/>
<dbReference type="Gene3D" id="3.40.50.2300">
    <property type="match status" value="1"/>
</dbReference>
<dbReference type="GO" id="GO:0000160">
    <property type="term" value="P:phosphorelay signal transduction system"/>
    <property type="evidence" value="ECO:0007669"/>
    <property type="project" value="InterPro"/>
</dbReference>
<keyword evidence="6" id="KW-1185">Reference proteome</keyword>
<gene>
    <name evidence="5" type="ORF">JCM21714_2282</name>
</gene>
<protein>
    <submittedName>
        <fullName evidence="5">DNA-binding response regulator</fullName>
    </submittedName>
</protein>
<organism evidence="5 6">
    <name type="scientific">Gracilibacillus boraciitolerans JCM 21714</name>
    <dbReference type="NCBI Taxonomy" id="1298598"/>
    <lineage>
        <taxon>Bacteria</taxon>
        <taxon>Bacillati</taxon>
        <taxon>Bacillota</taxon>
        <taxon>Bacilli</taxon>
        <taxon>Bacillales</taxon>
        <taxon>Bacillaceae</taxon>
        <taxon>Gracilibacillus</taxon>
    </lineage>
</organism>
<dbReference type="CDD" id="cd17536">
    <property type="entry name" value="REC_YesN-like"/>
    <property type="match status" value="1"/>
</dbReference>
<evidence type="ECO:0000313" key="6">
    <source>
        <dbReference type="Proteomes" id="UP000019102"/>
    </source>
</evidence>
<dbReference type="EMBL" id="BAVS01000010">
    <property type="protein sequence ID" value="GAE93227.1"/>
    <property type="molecule type" value="Genomic_DNA"/>
</dbReference>
<comment type="caution">
    <text evidence="5">The sequence shown here is derived from an EMBL/GenBank/DDBJ whole genome shotgun (WGS) entry which is preliminary data.</text>
</comment>